<evidence type="ECO:0000313" key="1">
    <source>
        <dbReference type="EMBL" id="KKL27432.1"/>
    </source>
</evidence>
<dbReference type="AlphaFoldDB" id="A0A0F9CLX8"/>
<reference evidence="1" key="1">
    <citation type="journal article" date="2015" name="Nature">
        <title>Complex archaea that bridge the gap between prokaryotes and eukaryotes.</title>
        <authorList>
            <person name="Spang A."/>
            <person name="Saw J.H."/>
            <person name="Jorgensen S.L."/>
            <person name="Zaremba-Niedzwiedzka K."/>
            <person name="Martijn J."/>
            <person name="Lind A.E."/>
            <person name="van Eijk R."/>
            <person name="Schleper C."/>
            <person name="Guy L."/>
            <person name="Ettema T.J."/>
        </authorList>
    </citation>
    <scope>NUCLEOTIDE SEQUENCE</scope>
</reference>
<accession>A0A0F9CLX8</accession>
<name>A0A0F9CLX8_9ZZZZ</name>
<organism evidence="1">
    <name type="scientific">marine sediment metagenome</name>
    <dbReference type="NCBI Taxonomy" id="412755"/>
    <lineage>
        <taxon>unclassified sequences</taxon>
        <taxon>metagenomes</taxon>
        <taxon>ecological metagenomes</taxon>
    </lineage>
</organism>
<dbReference type="EMBL" id="LAZR01035467">
    <property type="protein sequence ID" value="KKL27432.1"/>
    <property type="molecule type" value="Genomic_DNA"/>
</dbReference>
<comment type="caution">
    <text evidence="1">The sequence shown here is derived from an EMBL/GenBank/DDBJ whole genome shotgun (WGS) entry which is preliminary data.</text>
</comment>
<proteinExistence type="predicted"/>
<protein>
    <submittedName>
        <fullName evidence="1">Uncharacterized protein</fullName>
    </submittedName>
</protein>
<sequence>MTPGKQCLICTTLVTASGSVTQFEPFCNSTCFNNVELVKLERAMAIYFRLSEMEMCPMFERKKGERS</sequence>
<gene>
    <name evidence="1" type="ORF">LCGC14_2385230</name>
</gene>